<comment type="catalytic activity">
    <reaction evidence="1">
        <text>[protein]-peptidylproline (omega=180) = [protein]-peptidylproline (omega=0)</text>
        <dbReference type="Rhea" id="RHEA:16237"/>
        <dbReference type="Rhea" id="RHEA-COMP:10747"/>
        <dbReference type="Rhea" id="RHEA-COMP:10748"/>
        <dbReference type="ChEBI" id="CHEBI:83833"/>
        <dbReference type="ChEBI" id="CHEBI:83834"/>
        <dbReference type="EC" id="5.2.1.8"/>
    </reaction>
</comment>
<feature type="region of interest" description="Disordered" evidence="5">
    <location>
        <begin position="1220"/>
        <end position="1404"/>
    </location>
</feature>
<protein>
    <recommendedName>
        <fullName evidence="2">peptidylprolyl isomerase</fullName>
        <ecNumber evidence="2">5.2.1.8</ecNumber>
    </recommendedName>
</protein>
<organism evidence="7 8">
    <name type="scientific">Seminavis robusta</name>
    <dbReference type="NCBI Taxonomy" id="568900"/>
    <lineage>
        <taxon>Eukaryota</taxon>
        <taxon>Sar</taxon>
        <taxon>Stramenopiles</taxon>
        <taxon>Ochrophyta</taxon>
        <taxon>Bacillariophyta</taxon>
        <taxon>Bacillariophyceae</taxon>
        <taxon>Bacillariophycidae</taxon>
        <taxon>Naviculales</taxon>
        <taxon>Naviculaceae</taxon>
        <taxon>Seminavis</taxon>
    </lineage>
</organism>
<evidence type="ECO:0000256" key="1">
    <source>
        <dbReference type="ARBA" id="ARBA00000971"/>
    </source>
</evidence>
<feature type="compositionally biased region" description="Polar residues" evidence="5">
    <location>
        <begin position="998"/>
        <end position="1012"/>
    </location>
</feature>
<feature type="region of interest" description="Disordered" evidence="5">
    <location>
        <begin position="1708"/>
        <end position="1776"/>
    </location>
</feature>
<feature type="compositionally biased region" description="Low complexity" evidence="5">
    <location>
        <begin position="1767"/>
        <end position="1776"/>
    </location>
</feature>
<dbReference type="InterPro" id="IPR002130">
    <property type="entry name" value="Cyclophilin-type_PPIase_dom"/>
</dbReference>
<evidence type="ECO:0000313" key="8">
    <source>
        <dbReference type="Proteomes" id="UP001153069"/>
    </source>
</evidence>
<dbReference type="GO" id="GO:0005737">
    <property type="term" value="C:cytoplasm"/>
    <property type="evidence" value="ECO:0007669"/>
    <property type="project" value="TreeGrafter"/>
</dbReference>
<feature type="compositionally biased region" description="Low complexity" evidence="5">
    <location>
        <begin position="1164"/>
        <end position="1173"/>
    </location>
</feature>
<dbReference type="PRINTS" id="PR00153">
    <property type="entry name" value="CSAPPISMRASE"/>
</dbReference>
<dbReference type="SUPFAM" id="SSF50891">
    <property type="entry name" value="Cyclophilin-like"/>
    <property type="match status" value="1"/>
</dbReference>
<keyword evidence="3" id="KW-0697">Rotamase</keyword>
<feature type="compositionally biased region" description="Polar residues" evidence="5">
    <location>
        <begin position="207"/>
        <end position="217"/>
    </location>
</feature>
<dbReference type="GO" id="GO:0006457">
    <property type="term" value="P:protein folding"/>
    <property type="evidence" value="ECO:0007669"/>
    <property type="project" value="TreeGrafter"/>
</dbReference>
<sequence>MASPDVRSRGYPMPHGVSGMTHTPSRDDKRPTKGSLQWFKQKQKQWNETPRKKIVALPSSFTSPETVAPAPEISIPIDIMDSPVKTSFDSPIVLSSSALIPSSATSSFSLPISVPISAATTGTPATFAFPVASPPPSSSLAPTASAFQTPPLAVPSSEPPRELTHRERLIEFFQKNNPSKLGNVDALLEKFKGKEDLMFQKVEERYGNSQQSSSTPKNPQPDAAAGTTSFSFPGSSPPTTSNHRERLIAFFQKNNPSKLGNVDALLEKFKGKEDLMFQKVEERAQQSSSTPIAASDSSKKSYRERLIELFQKHNPSKLNTVDALLEKFKGKEEALLQKAKEKYASGAAQTATEPPVQQAAANPPAPQSTVPTIPMTAETDDHRKRLIDFYQQYNPSKLDTVEETLVKFQGKETELFEKLKKKYIKDGMLPPTGTGPTCFLEFALDGTAVGRVEVKLFQDKTPLAAENFRCLCTGEKGMGRATKELCFRGSKIHRIAPGFCIQGGDFTKGDGTGGESIYPPNSEHGDMWGKFKDETPFLMHNRKGLLSMANNGPNKNGSQFFFTLRATPQLDGKHVVFGEVVTGLELVEELGKLATDPKQRPLKSLVIVDCGQLLAEDGSVVEAPTAKSSSSGGDSGSNSKSPFGSFGGGGGGAFGSSGAQQSPFGSFGSTEKQPSSFSSSALTSFSAVASPFAFGAKPIEGSATSAVSSSSLTSDTVDAAKTATPSFSFGQGTTSFSFGIPTGTGASETKNDASDGKGPNAFSLGQGTTSFSLGSESGGNPDSTADDAKVSSAFSFGQGTPSFSFGGGSATSGKGLSTSTATSSDFSLGSGKASFSFGVPAGGQDPPTSASSSGEDKASAAASFGQGTASFSFGAASSDTTSDERPAKKSAVGGDASSSGTTFSFGKGSASLSFGGTSTSETKDPSMSSAKKSKPSGDTRAFNPFSTGMDAASLPFGASANTMGKELGKPTDNKESASLPAGKGKPSFSFGGPGSPLGTKSTTPATAPSFSFGQAKPPLSFDVKPTTQVATPSDKASIAGPFSFGEAAEATDSTKSQPVVDIKSSAPSFAFAPNNSMGGARTGTAKTQSTGSESATPSLSFGLSDNKPLVSSSAATSFSFGQSKPTETASSQGTGTPGTSAAFSFGSNKQSETTKAEERTPLGTTSAATTFSSGQNKGPNPFAAFSSTAKTDWKSAFSAGQGSPGLHGALALNPAIAAGGSAFSTNQAGTSESIQKDADSKTSSGPKSQLGSTRTQSSTPVSSLALGSSAGLAKGVDQRVSSPAKSRGSKSSHASPSVSAVAAAGPSFGSPPKQANFGSKLSTKLAPEAVQPVASNEAPWKILGSGQSKSNKKTIDPAEKNVRSPQKPTLPSFYFGEEKSKPIRNEGNPDFQIKNLPTPRGNQSIDDLRHFNDVSDALSDILAERVFSDDVLSKVSVEQVERAMALPVEKKIGVLAYIDEIESQGASFTWADIEFAMEHTGGDSTPAQAPIEDSDDLESSFVQVTGKPVQDVREPSVVDDSKESSNLEVSTRDGDAVLVAPVSDTAQHDEGVLQSPLGNAGKESSGVAKEEPFRQSATIGKEEAQDVKSPIVRVGNQQIGDAVEDVGNTEERNAGSPIVFVEHSMAEESDAVNVSEISGTAAIATSDEWDNVALPMVEDIEELDNAEDEMPANQVGKLQLPVVDNRGVNLPKTTTDQDQDDFVLVSDAPRIPNVEHDTPLRSPEVASVGGGEPRVLSRKEEESYESPSRYTRRPKPTPKAEDRQEELLLWNLEPLN</sequence>
<feature type="region of interest" description="Disordered" evidence="5">
    <location>
        <begin position="740"/>
        <end position="791"/>
    </location>
</feature>
<feature type="region of interest" description="Disordered" evidence="5">
    <location>
        <begin position="805"/>
        <end position="1040"/>
    </location>
</feature>
<evidence type="ECO:0000256" key="5">
    <source>
        <dbReference type="SAM" id="MobiDB-lite"/>
    </source>
</evidence>
<dbReference type="PANTHER" id="PTHR11071:SF561">
    <property type="entry name" value="PEPTIDYL-PROLYL CIS-TRANS ISOMERASE D-RELATED"/>
    <property type="match status" value="1"/>
</dbReference>
<feature type="region of interest" description="Disordered" evidence="5">
    <location>
        <begin position="345"/>
        <end position="372"/>
    </location>
</feature>
<feature type="region of interest" description="Disordered" evidence="5">
    <location>
        <begin position="138"/>
        <end position="161"/>
    </location>
</feature>
<feature type="compositionally biased region" description="Polar residues" evidence="5">
    <location>
        <begin position="1241"/>
        <end position="1261"/>
    </location>
</feature>
<keyword evidence="8" id="KW-1185">Reference proteome</keyword>
<evidence type="ECO:0000313" key="7">
    <source>
        <dbReference type="EMBL" id="CAB9525509.1"/>
    </source>
</evidence>
<evidence type="ECO:0000256" key="4">
    <source>
        <dbReference type="ARBA" id="ARBA00023235"/>
    </source>
</evidence>
<feature type="compositionally biased region" description="Low complexity" evidence="5">
    <location>
        <begin position="859"/>
        <end position="880"/>
    </location>
</feature>
<feature type="region of interest" description="Disordered" evidence="5">
    <location>
        <begin position="622"/>
        <end position="671"/>
    </location>
</feature>
<feature type="compositionally biased region" description="Gly residues" evidence="5">
    <location>
        <begin position="645"/>
        <end position="655"/>
    </location>
</feature>
<dbReference type="Gene3D" id="2.40.100.10">
    <property type="entry name" value="Cyclophilin-like"/>
    <property type="match status" value="1"/>
</dbReference>
<feature type="region of interest" description="Disordered" evidence="5">
    <location>
        <begin position="205"/>
        <end position="242"/>
    </location>
</feature>
<dbReference type="Proteomes" id="UP001153069">
    <property type="component" value="Unassembled WGS sequence"/>
</dbReference>
<feature type="compositionally biased region" description="Low complexity" evidence="5">
    <location>
        <begin position="226"/>
        <end position="241"/>
    </location>
</feature>
<evidence type="ECO:0000259" key="6">
    <source>
        <dbReference type="PROSITE" id="PS50072"/>
    </source>
</evidence>
<dbReference type="FunFam" id="2.40.100.10:FF:000025">
    <property type="entry name" value="Peptidyl-prolyl cis-trans isomerase CYP19-2"/>
    <property type="match status" value="1"/>
</dbReference>
<feature type="region of interest" description="Disordered" evidence="5">
    <location>
        <begin position="1067"/>
        <end position="1186"/>
    </location>
</feature>
<name>A0A9N8EUV2_9STRA</name>
<feature type="compositionally biased region" description="Basic and acidic residues" evidence="5">
    <location>
        <begin position="1510"/>
        <end position="1535"/>
    </location>
</feature>
<feature type="compositionally biased region" description="Low complexity" evidence="5">
    <location>
        <begin position="138"/>
        <end position="147"/>
    </location>
</feature>
<dbReference type="EMBL" id="CAICTM010001684">
    <property type="protein sequence ID" value="CAB9525509.1"/>
    <property type="molecule type" value="Genomic_DNA"/>
</dbReference>
<proteinExistence type="predicted"/>
<feature type="compositionally biased region" description="Polar residues" evidence="5">
    <location>
        <begin position="763"/>
        <end position="783"/>
    </location>
</feature>
<feature type="compositionally biased region" description="Polar residues" evidence="5">
    <location>
        <begin position="34"/>
        <end position="48"/>
    </location>
</feature>
<feature type="compositionally biased region" description="Low complexity" evidence="5">
    <location>
        <begin position="628"/>
        <end position="644"/>
    </location>
</feature>
<keyword evidence="4 7" id="KW-0413">Isomerase</keyword>
<dbReference type="PANTHER" id="PTHR11071">
    <property type="entry name" value="PEPTIDYL-PROLYL CIS-TRANS ISOMERASE"/>
    <property type="match status" value="1"/>
</dbReference>
<dbReference type="GO" id="GO:0003755">
    <property type="term" value="F:peptidyl-prolyl cis-trans isomerase activity"/>
    <property type="evidence" value="ECO:0007669"/>
    <property type="project" value="UniProtKB-KW"/>
</dbReference>
<feature type="compositionally biased region" description="Polar residues" evidence="5">
    <location>
        <begin position="659"/>
        <end position="671"/>
    </location>
</feature>
<evidence type="ECO:0000256" key="3">
    <source>
        <dbReference type="ARBA" id="ARBA00023110"/>
    </source>
</evidence>
<dbReference type="Pfam" id="PF00160">
    <property type="entry name" value="Pro_isomerase"/>
    <property type="match status" value="1"/>
</dbReference>
<comment type="caution">
    <text evidence="7">The sequence shown here is derived from an EMBL/GenBank/DDBJ whole genome shotgun (WGS) entry which is preliminary data.</text>
</comment>
<dbReference type="PROSITE" id="PS50072">
    <property type="entry name" value="CSA_PPIASE_2"/>
    <property type="match status" value="1"/>
</dbReference>
<feature type="domain" description="PPIase cyclophilin-type" evidence="6">
    <location>
        <begin position="439"/>
        <end position="612"/>
    </location>
</feature>
<dbReference type="EC" id="5.2.1.8" evidence="2"/>
<gene>
    <name evidence="7" type="ORF">SEMRO_1686_G291150.1</name>
</gene>
<dbReference type="InterPro" id="IPR029000">
    <property type="entry name" value="Cyclophilin-like_dom_sf"/>
</dbReference>
<accession>A0A9N8EUV2</accession>
<feature type="compositionally biased region" description="Low complexity" evidence="5">
    <location>
        <begin position="893"/>
        <end position="911"/>
    </location>
</feature>
<feature type="compositionally biased region" description="Polar residues" evidence="5">
    <location>
        <begin position="1084"/>
        <end position="1151"/>
    </location>
</feature>
<feature type="compositionally biased region" description="Low complexity" evidence="5">
    <location>
        <begin position="811"/>
        <end position="824"/>
    </location>
</feature>
<feature type="region of interest" description="Disordered" evidence="5">
    <location>
        <begin position="1479"/>
        <end position="1593"/>
    </location>
</feature>
<reference evidence="7" key="1">
    <citation type="submission" date="2020-06" db="EMBL/GenBank/DDBJ databases">
        <authorList>
            <consortium name="Plant Systems Biology data submission"/>
        </authorList>
    </citation>
    <scope>NUCLEOTIDE SEQUENCE</scope>
    <source>
        <strain evidence="7">D6</strain>
    </source>
</reference>
<feature type="compositionally biased region" description="Low complexity" evidence="5">
    <location>
        <begin position="1262"/>
        <end position="1313"/>
    </location>
</feature>
<dbReference type="GO" id="GO:0016018">
    <property type="term" value="F:cyclosporin A binding"/>
    <property type="evidence" value="ECO:0007669"/>
    <property type="project" value="TreeGrafter"/>
</dbReference>
<evidence type="ECO:0000256" key="2">
    <source>
        <dbReference type="ARBA" id="ARBA00013194"/>
    </source>
</evidence>
<feature type="region of interest" description="Disordered" evidence="5">
    <location>
        <begin position="1"/>
        <end position="51"/>
    </location>
</feature>
<feature type="compositionally biased region" description="Basic and acidic residues" evidence="5">
    <location>
        <begin position="1353"/>
        <end position="1362"/>
    </location>
</feature>
<feature type="compositionally biased region" description="Basic and acidic residues" evidence="5">
    <location>
        <begin position="966"/>
        <end position="975"/>
    </location>
</feature>
<feature type="compositionally biased region" description="Polar residues" evidence="5">
    <location>
        <begin position="1222"/>
        <end position="1233"/>
    </location>
</feature>